<sequence length="75" mass="8465">MVTAFILATTKTGKEREVLNDLKEIGEIKEVHNVYGDYDVFIKAESSSLDNLNEFLVRKIQSVPNIMMTTTMIGL</sequence>
<dbReference type="InterPro" id="IPR011008">
    <property type="entry name" value="Dimeric_a/b-barrel"/>
</dbReference>
<dbReference type="InterPro" id="IPR019887">
    <property type="entry name" value="Tscrpt_reg_AsnC/Lrp_C"/>
</dbReference>
<accession>A0A832V037</accession>
<reference evidence="2 3" key="1">
    <citation type="journal article" name="Nat. Commun.">
        <title>Undinarchaeota illuminate DPANN phylogeny and the impact of gene transfer on archaeal evolution.</title>
        <authorList>
            <person name="Dombrowski N."/>
            <person name="Williams T.A."/>
            <person name="Sun J."/>
            <person name="Woodcroft B.J."/>
            <person name="Lee J.H."/>
            <person name="Minh B.Q."/>
            <person name="Rinke C."/>
            <person name="Spang A."/>
        </authorList>
    </citation>
    <scope>NUCLEOTIDE SEQUENCE [LARGE SCALE GENOMIC DNA]</scope>
    <source>
        <strain evidence="2">MAG_bin17</strain>
    </source>
</reference>
<feature type="domain" description="Transcription regulator AsnC/Lrp ligand binding" evidence="1">
    <location>
        <begin position="8"/>
        <end position="73"/>
    </location>
</feature>
<dbReference type="Proteomes" id="UP000604391">
    <property type="component" value="Unassembled WGS sequence"/>
</dbReference>
<comment type="caution">
    <text evidence="2">The sequence shown here is derived from an EMBL/GenBank/DDBJ whole genome shotgun (WGS) entry which is preliminary data.</text>
</comment>
<protein>
    <submittedName>
        <fullName evidence="2">Lrp/AsnC ligand binding domain-containing protein</fullName>
    </submittedName>
</protein>
<dbReference type="Gene3D" id="3.30.70.920">
    <property type="match status" value="1"/>
</dbReference>
<dbReference type="EMBL" id="DVAD01000003">
    <property type="protein sequence ID" value="HIJ99267.1"/>
    <property type="molecule type" value="Genomic_DNA"/>
</dbReference>
<gene>
    <name evidence="2" type="ORF">H1011_00395</name>
</gene>
<keyword evidence="3" id="KW-1185">Reference proteome</keyword>
<dbReference type="SUPFAM" id="SSF54909">
    <property type="entry name" value="Dimeric alpha+beta barrel"/>
    <property type="match status" value="1"/>
</dbReference>
<name>A0A832V037_9ARCH</name>
<evidence type="ECO:0000313" key="2">
    <source>
        <dbReference type="EMBL" id="HIJ99267.1"/>
    </source>
</evidence>
<evidence type="ECO:0000313" key="3">
    <source>
        <dbReference type="Proteomes" id="UP000604391"/>
    </source>
</evidence>
<proteinExistence type="predicted"/>
<evidence type="ECO:0000259" key="1">
    <source>
        <dbReference type="Pfam" id="PF01037"/>
    </source>
</evidence>
<dbReference type="AlphaFoldDB" id="A0A832V037"/>
<dbReference type="Pfam" id="PF01037">
    <property type="entry name" value="AsnC_trans_reg"/>
    <property type="match status" value="1"/>
</dbReference>
<organism evidence="2 3">
    <name type="scientific">Candidatus Undinarchaeum marinum</name>
    <dbReference type="NCBI Taxonomy" id="2756141"/>
    <lineage>
        <taxon>Archaea</taxon>
        <taxon>Candidatus Undinarchaeota</taxon>
        <taxon>Candidatus Undinarchaeia</taxon>
        <taxon>Candidatus Undinarchaeales</taxon>
        <taxon>Candidatus Undinarchaeaceae</taxon>
        <taxon>Candidatus Undinarchaeum</taxon>
    </lineage>
</organism>